<reference evidence="4" key="1">
    <citation type="submission" date="2021-01" db="EMBL/GenBank/DDBJ databases">
        <authorList>
            <person name="Corre E."/>
            <person name="Pelletier E."/>
            <person name="Niang G."/>
            <person name="Scheremetjew M."/>
            <person name="Finn R."/>
            <person name="Kale V."/>
            <person name="Holt S."/>
            <person name="Cochrane G."/>
            <person name="Meng A."/>
            <person name="Brown T."/>
            <person name="Cohen L."/>
        </authorList>
    </citation>
    <scope>NUCLEOTIDE SEQUENCE</scope>
    <source>
        <strain evidence="4">NIES-381</strain>
    </source>
</reference>
<accession>A0A7S1N185</accession>
<dbReference type="EMBL" id="HBGA01004881">
    <property type="protein sequence ID" value="CAD8990597.1"/>
    <property type="molecule type" value="Transcribed_RNA"/>
</dbReference>
<organism evidence="4">
    <name type="scientific">Eutreptiella gymnastica</name>
    <dbReference type="NCBI Taxonomy" id="73025"/>
    <lineage>
        <taxon>Eukaryota</taxon>
        <taxon>Discoba</taxon>
        <taxon>Euglenozoa</taxon>
        <taxon>Euglenida</taxon>
        <taxon>Spirocuta</taxon>
        <taxon>Euglenophyceae</taxon>
        <taxon>Eutreptiales</taxon>
        <taxon>Eutreptiaceae</taxon>
        <taxon>Eutreptiella</taxon>
    </lineage>
</organism>
<feature type="region of interest" description="Disordered" evidence="1">
    <location>
        <begin position="76"/>
        <end position="98"/>
    </location>
</feature>
<gene>
    <name evidence="4" type="ORF">EGYM00392_LOCUS1639</name>
</gene>
<protein>
    <recommendedName>
        <fullName evidence="3">PLOD1-3-like GT domain-containing protein</fullName>
    </recommendedName>
</protein>
<feature type="domain" description="PLOD1-3-like GT" evidence="3">
    <location>
        <begin position="103"/>
        <end position="221"/>
    </location>
</feature>
<evidence type="ECO:0000259" key="3">
    <source>
        <dbReference type="Pfam" id="PF25342"/>
    </source>
</evidence>
<name>A0A7S1N185_9EUGL</name>
<dbReference type="Pfam" id="PF25342">
    <property type="entry name" value="GT_PLOD"/>
    <property type="match status" value="1"/>
</dbReference>
<evidence type="ECO:0000256" key="2">
    <source>
        <dbReference type="SAM" id="SignalP"/>
    </source>
</evidence>
<dbReference type="CDD" id="cd22997">
    <property type="entry name" value="GT_LH"/>
    <property type="match status" value="1"/>
</dbReference>
<feature type="chain" id="PRO_5030902122" description="PLOD1-3-like GT domain-containing protein" evidence="2">
    <location>
        <begin position="20"/>
        <end position="386"/>
    </location>
</feature>
<evidence type="ECO:0000313" key="4">
    <source>
        <dbReference type="EMBL" id="CAD8990597.1"/>
    </source>
</evidence>
<dbReference type="InterPro" id="IPR057589">
    <property type="entry name" value="GT_PLOD"/>
</dbReference>
<proteinExistence type="predicted"/>
<keyword evidence="2" id="KW-0732">Signal</keyword>
<dbReference type="AlphaFoldDB" id="A0A7S1N185"/>
<evidence type="ECO:0000256" key="1">
    <source>
        <dbReference type="SAM" id="MobiDB-lite"/>
    </source>
</evidence>
<sequence length="386" mass="43742">MTTLAWLVLTTFWIEPLAGKNGPKWKAKWAMGRDALEHSNCSLQLPAPNCVPSAEDDWRRKLKHLFDCDTWHPRMNKTPNHHHQPHTNHTAFRNSTPSQSQPTMYVWSVASHLEYKETCRFMHSAHHFGVPLNIFGWKTGRNGTGGYGSHVQKLEYGMEVLSSLSNDTLVVYADAGDVLIASTLTELWNKFQTMGADVVANAEACCRSGPLLGTGLPNKKKKKCSTCFQYFPEPRPWSPMRYPNAGLWMGWAWALREIWGEALRLIETCKFQFARGDQEMMVYLWAKFRDAARIRLHLDTQGELLAAYNPIGFCASQVHPLYNCWSSTVGHIVHFPGNLDWAILPKADGLYPQHPRNLTLLLEGMHPLTLFNTTCNRTAAAEHGLV</sequence>
<feature type="signal peptide" evidence="2">
    <location>
        <begin position="1"/>
        <end position="19"/>
    </location>
</feature>